<keyword evidence="1" id="KW-0472">Membrane</keyword>
<gene>
    <name evidence="2" type="ORF">PTTT1_LOCUS25000</name>
</gene>
<dbReference type="AlphaFoldDB" id="A0A8J9X770"/>
<feature type="transmembrane region" description="Helical" evidence="1">
    <location>
        <begin position="20"/>
        <end position="37"/>
    </location>
</feature>
<evidence type="ECO:0008006" key="3">
    <source>
        <dbReference type="Google" id="ProtNLM"/>
    </source>
</evidence>
<feature type="transmembrane region" description="Helical" evidence="1">
    <location>
        <begin position="347"/>
        <end position="365"/>
    </location>
</feature>
<feature type="transmembrane region" description="Helical" evidence="1">
    <location>
        <begin position="312"/>
        <end position="335"/>
    </location>
</feature>
<feature type="transmembrane region" description="Helical" evidence="1">
    <location>
        <begin position="260"/>
        <end position="285"/>
    </location>
</feature>
<proteinExistence type="predicted"/>
<dbReference type="PANTHER" id="PTHR13146:SF3">
    <property type="entry name" value="EAMA DOMAIN-CONTAINING PROTEIN"/>
    <property type="match status" value="1"/>
</dbReference>
<feature type="transmembrane region" description="Helical" evidence="1">
    <location>
        <begin position="136"/>
        <end position="163"/>
    </location>
</feature>
<evidence type="ECO:0000256" key="1">
    <source>
        <dbReference type="SAM" id="Phobius"/>
    </source>
</evidence>
<protein>
    <recommendedName>
        <fullName evidence="3">Drug/Metabolite Transporter (DMT) Superfamily</fullName>
    </recommendedName>
</protein>
<feature type="transmembrane region" description="Helical" evidence="1">
    <location>
        <begin position="191"/>
        <end position="216"/>
    </location>
</feature>
<evidence type="ECO:0000313" key="2">
    <source>
        <dbReference type="EMBL" id="CAG9284141.1"/>
    </source>
</evidence>
<feature type="transmembrane region" description="Helical" evidence="1">
    <location>
        <begin position="377"/>
        <end position="395"/>
    </location>
</feature>
<sequence>MGGASNDSSSSTTRCGVFELSIFVAAIVSGTACSICSKTMMELHGVGIDGTMEQFTKPIFQTFGMFVGMMFGLIMHWAVLVLKIPFPGYEHTSALDNDQRPGYNTTSTNYGAIQSEKDQLLASQASTASTSNATPVWMYFFLIIPSIFDLGATALCMMGLRYLDVSIYQLLRGSGIIFVALMKQHVLGDRLFFFQWLGVFWNVVSVILVGATAILNSNDDVDLDPNDAFWGVALVMAGAFVQALQFVFEEKVMSMEDAAAPPLLLIGMEGFWGTLLCLVVVYPLAYYFPGEDHGSYEDPFNTYEMFMNSNTIQWSFVIYFFTIFAYNLFAVLVTFMLNSIWHAILDNFRPITVWLTDLMIFYVITETGDFGEPWTKFSVVQLLGMFVLLYGTAIYNAPNAGSLKLEGQWYSFGFNLRGEYEEIELEIHEEELNREWEERQQNFKARRTSSLAERSPHTSIHTQALRGFASPKI</sequence>
<organism evidence="2">
    <name type="scientific">Phaeodactylum tricornutum</name>
    <name type="common">Diatom</name>
    <dbReference type="NCBI Taxonomy" id="2850"/>
    <lineage>
        <taxon>Eukaryota</taxon>
        <taxon>Sar</taxon>
        <taxon>Stramenopiles</taxon>
        <taxon>Ochrophyta</taxon>
        <taxon>Bacillariophyta</taxon>
        <taxon>Bacillariophyceae</taxon>
        <taxon>Bacillariophycidae</taxon>
        <taxon>Naviculales</taxon>
        <taxon>Phaeodactylaceae</taxon>
        <taxon>Phaeodactylum</taxon>
    </lineage>
</organism>
<dbReference type="Proteomes" id="UP000836788">
    <property type="component" value="Chromosome 2"/>
</dbReference>
<keyword evidence="1" id="KW-1133">Transmembrane helix</keyword>
<dbReference type="InterPro" id="IPR037185">
    <property type="entry name" value="EmrE-like"/>
</dbReference>
<dbReference type="EMBL" id="OU594943">
    <property type="protein sequence ID" value="CAG9284141.1"/>
    <property type="molecule type" value="Genomic_DNA"/>
</dbReference>
<dbReference type="PANTHER" id="PTHR13146">
    <property type="match status" value="1"/>
</dbReference>
<name>A0A8J9X770_PHATR</name>
<keyword evidence="1" id="KW-0812">Transmembrane</keyword>
<dbReference type="SUPFAM" id="SSF103481">
    <property type="entry name" value="Multidrug resistance efflux transporter EmrE"/>
    <property type="match status" value="1"/>
</dbReference>
<accession>A0A8J9X770</accession>
<feature type="transmembrane region" description="Helical" evidence="1">
    <location>
        <begin position="58"/>
        <end position="79"/>
    </location>
</feature>
<dbReference type="GO" id="GO:0016020">
    <property type="term" value="C:membrane"/>
    <property type="evidence" value="ECO:0007669"/>
    <property type="project" value="TreeGrafter"/>
</dbReference>
<reference evidence="2" key="1">
    <citation type="submission" date="2022-02" db="EMBL/GenBank/DDBJ databases">
        <authorList>
            <person name="Giguere J D."/>
        </authorList>
    </citation>
    <scope>NUCLEOTIDE SEQUENCE</scope>
    <source>
        <strain evidence="2">CCAP 1055/1</strain>
    </source>
</reference>
<feature type="transmembrane region" description="Helical" evidence="1">
    <location>
        <begin position="228"/>
        <end position="248"/>
    </location>
</feature>